<dbReference type="PANTHER" id="PTHR12428:SF65">
    <property type="entry name" value="CYTOCHROME C OXIDASE ASSEMBLY PROTEIN COX18, MITOCHONDRIAL"/>
    <property type="match status" value="1"/>
</dbReference>
<evidence type="ECO:0000256" key="2">
    <source>
        <dbReference type="ARBA" id="ARBA00022692"/>
    </source>
</evidence>
<dbReference type="GeneID" id="20088220"/>
<comment type="subcellular location">
    <subcellularLocation>
        <location evidence="1">Membrane</location>
        <topology evidence="1">Multi-pass membrane protein</topology>
    </subcellularLocation>
</comment>
<sequence length="272" mass="30580">MLRHLTRRPAVSALSVRHAMRFSSQSASSVGNMPVEGAVPALPSLNPAVPVDDPWVLVDAAQKLIEAVHVTTGLPWWATFGVTAIAVRGTLFPLMVYQIKATERMANASKEMREVWKSYLYARMFLPPAIPQKQVEAFQLMYKGVKLTWEKYQTHPVKCVATPLLQIPTFLLMAYSTRELVRSGRVEGLDTGGVWMFQNLVEADGTLILPALAVGCTYLNFELMGTSKVKLIQALKDKFQYIPLLSFPFICQMPQVREKLRRFVCMMRVESS</sequence>
<name>A0A024TPH8_9STRA</name>
<evidence type="ECO:0000256" key="1">
    <source>
        <dbReference type="ARBA" id="ARBA00004141"/>
    </source>
</evidence>
<protein>
    <submittedName>
        <fullName evidence="5">Uncharacterized protein</fullName>
    </submittedName>
</protein>
<dbReference type="EMBL" id="KI913981">
    <property type="protein sequence ID" value="ETV95267.1"/>
    <property type="molecule type" value="Genomic_DNA"/>
</dbReference>
<proteinExistence type="predicted"/>
<keyword evidence="3" id="KW-1133">Transmembrane helix</keyword>
<keyword evidence="4" id="KW-0472">Membrane</keyword>
<dbReference type="AlphaFoldDB" id="A0A024TPH8"/>
<accession>A0A024TPH8</accession>
<reference evidence="5" key="1">
    <citation type="submission" date="2013-12" db="EMBL/GenBank/DDBJ databases">
        <title>The Genome Sequence of Aphanomyces invadans NJM9701.</title>
        <authorList>
            <consortium name="The Broad Institute Genomics Platform"/>
            <person name="Russ C."/>
            <person name="Tyler B."/>
            <person name="van West P."/>
            <person name="Dieguez-Uribeondo J."/>
            <person name="Young S.K."/>
            <person name="Zeng Q."/>
            <person name="Gargeya S."/>
            <person name="Fitzgerald M."/>
            <person name="Abouelleil A."/>
            <person name="Alvarado L."/>
            <person name="Chapman S.B."/>
            <person name="Gainer-Dewar J."/>
            <person name="Goldberg J."/>
            <person name="Griggs A."/>
            <person name="Gujja S."/>
            <person name="Hansen M."/>
            <person name="Howarth C."/>
            <person name="Imamovic A."/>
            <person name="Ireland A."/>
            <person name="Larimer J."/>
            <person name="McCowan C."/>
            <person name="Murphy C."/>
            <person name="Pearson M."/>
            <person name="Poon T.W."/>
            <person name="Priest M."/>
            <person name="Roberts A."/>
            <person name="Saif S."/>
            <person name="Shea T."/>
            <person name="Sykes S."/>
            <person name="Wortman J."/>
            <person name="Nusbaum C."/>
            <person name="Birren B."/>
        </authorList>
    </citation>
    <scope>NUCLEOTIDE SEQUENCE [LARGE SCALE GENOMIC DNA]</scope>
    <source>
        <strain evidence="5">NJM9701</strain>
    </source>
</reference>
<dbReference type="OrthoDB" id="2148490at2759"/>
<evidence type="ECO:0000313" key="5">
    <source>
        <dbReference type="EMBL" id="ETV95267.1"/>
    </source>
</evidence>
<dbReference type="GO" id="GO:0032979">
    <property type="term" value="P:protein insertion into mitochondrial inner membrane from matrix"/>
    <property type="evidence" value="ECO:0007669"/>
    <property type="project" value="TreeGrafter"/>
</dbReference>
<dbReference type="InterPro" id="IPR001708">
    <property type="entry name" value="YidC/ALB3/OXA1/COX18"/>
</dbReference>
<keyword evidence="2" id="KW-0812">Transmembrane</keyword>
<dbReference type="VEuPathDB" id="FungiDB:H310_11170"/>
<dbReference type="GO" id="GO:0005743">
    <property type="term" value="C:mitochondrial inner membrane"/>
    <property type="evidence" value="ECO:0007669"/>
    <property type="project" value="TreeGrafter"/>
</dbReference>
<organism evidence="5">
    <name type="scientific">Aphanomyces invadans</name>
    <dbReference type="NCBI Taxonomy" id="157072"/>
    <lineage>
        <taxon>Eukaryota</taxon>
        <taxon>Sar</taxon>
        <taxon>Stramenopiles</taxon>
        <taxon>Oomycota</taxon>
        <taxon>Saprolegniomycetes</taxon>
        <taxon>Saprolegniales</taxon>
        <taxon>Verrucalvaceae</taxon>
        <taxon>Aphanomyces</taxon>
    </lineage>
</organism>
<gene>
    <name evidence="5" type="ORF">H310_11170</name>
</gene>
<dbReference type="GO" id="GO:0032977">
    <property type="term" value="F:membrane insertase activity"/>
    <property type="evidence" value="ECO:0007669"/>
    <property type="project" value="InterPro"/>
</dbReference>
<evidence type="ECO:0000256" key="3">
    <source>
        <dbReference type="ARBA" id="ARBA00022989"/>
    </source>
</evidence>
<evidence type="ECO:0000256" key="4">
    <source>
        <dbReference type="ARBA" id="ARBA00023136"/>
    </source>
</evidence>
<dbReference type="PANTHER" id="PTHR12428">
    <property type="entry name" value="OXA1"/>
    <property type="match status" value="1"/>
</dbReference>
<dbReference type="RefSeq" id="XP_008875968.1">
    <property type="nucleotide sequence ID" value="XM_008877746.1"/>
</dbReference>